<accession>A0A098Y958</accession>
<dbReference type="GO" id="GO:0016620">
    <property type="term" value="F:oxidoreductase activity, acting on the aldehyde or oxo group of donors, NAD or NADP as acceptor"/>
    <property type="evidence" value="ECO:0007669"/>
    <property type="project" value="InterPro"/>
</dbReference>
<name>A0A098Y958_9ACTN</name>
<dbReference type="STRING" id="1522368.IN07_09160"/>
<dbReference type="Gene3D" id="3.40.605.10">
    <property type="entry name" value="Aldehyde Dehydrogenase, Chain A, domain 1"/>
    <property type="match status" value="1"/>
</dbReference>
<proteinExistence type="predicted"/>
<dbReference type="Gene3D" id="3.40.309.10">
    <property type="entry name" value="Aldehyde Dehydrogenase, Chain A, domain 2"/>
    <property type="match status" value="1"/>
</dbReference>
<evidence type="ECO:0000313" key="4">
    <source>
        <dbReference type="Proteomes" id="UP000029713"/>
    </source>
</evidence>
<dbReference type="EMBL" id="JPMX01000030">
    <property type="protein sequence ID" value="KGH47034.1"/>
    <property type="molecule type" value="Genomic_DNA"/>
</dbReference>
<evidence type="ECO:0000313" key="3">
    <source>
        <dbReference type="EMBL" id="KGH47034.1"/>
    </source>
</evidence>
<dbReference type="InterPro" id="IPR015590">
    <property type="entry name" value="Aldehyde_DH_dom"/>
</dbReference>
<dbReference type="Proteomes" id="UP000029713">
    <property type="component" value="Unassembled WGS sequence"/>
</dbReference>
<dbReference type="InterPro" id="IPR016163">
    <property type="entry name" value="Ald_DH_C"/>
</dbReference>
<dbReference type="AlphaFoldDB" id="A0A098Y958"/>
<evidence type="ECO:0000259" key="2">
    <source>
        <dbReference type="Pfam" id="PF00171"/>
    </source>
</evidence>
<keyword evidence="4" id="KW-1185">Reference proteome</keyword>
<keyword evidence="1" id="KW-0560">Oxidoreductase</keyword>
<dbReference type="Pfam" id="PF00171">
    <property type="entry name" value="Aldedh"/>
    <property type="match status" value="1"/>
</dbReference>
<dbReference type="SUPFAM" id="SSF53720">
    <property type="entry name" value="ALDH-like"/>
    <property type="match status" value="1"/>
</dbReference>
<dbReference type="RefSeq" id="WP_036335304.1">
    <property type="nucleotide sequence ID" value="NZ_JPMX01000030.1"/>
</dbReference>
<gene>
    <name evidence="3" type="ORF">IN07_09160</name>
</gene>
<evidence type="ECO:0000256" key="1">
    <source>
        <dbReference type="ARBA" id="ARBA00023002"/>
    </source>
</evidence>
<dbReference type="InterPro" id="IPR016161">
    <property type="entry name" value="Ald_DH/histidinol_DH"/>
</dbReference>
<organism evidence="3 4">
    <name type="scientific">Modestobacter caceresii</name>
    <dbReference type="NCBI Taxonomy" id="1522368"/>
    <lineage>
        <taxon>Bacteria</taxon>
        <taxon>Bacillati</taxon>
        <taxon>Actinomycetota</taxon>
        <taxon>Actinomycetes</taxon>
        <taxon>Geodermatophilales</taxon>
        <taxon>Geodermatophilaceae</taxon>
        <taxon>Modestobacter</taxon>
    </lineage>
</organism>
<feature type="domain" description="Aldehyde dehydrogenase" evidence="2">
    <location>
        <begin position="54"/>
        <end position="493"/>
    </location>
</feature>
<comment type="caution">
    <text evidence="3">The sequence shown here is derived from an EMBL/GenBank/DDBJ whole genome shotgun (WGS) entry which is preliminary data.</text>
</comment>
<sequence length="521" mass="55038">MAAASSPPALHVKPGTEWAAVLGRAADLVPEAFGTDRLHNLVDGAWRPIGSPEPLVTPVDGTKLIGLPRLSAGEAQHAVLAAAAAHREWAQTPLAERKARVTAAVEAMVAARDELALLLAWEIGKPWKLACADVDRALDGVRWYVEEIDTMLGDRAPLAGPVSNIASWNYPMSVLVHAELVQLLAGNAVLAKTPSQGGAACLTLAHALMAREGLPVTLLSGGGAELSSVLVRSPEIGALAFVGGRSNGGKVAADLLDTGKRHMLEQEGLNAWGIWEFSDWAGLAAHLKKGFEYGKQRCTAYPRYVVQRELVDQFLATYLPVVQSLRFGHPLAVEADGDDLPTLDFGPVISAAKAQELGRQVSDAMHRGAVPLYRGSVSDGRFITGQDTSAYVAPAALLSPAGASSLMHAEPFGPIDTIVVVDSEAELLAQMNASNGALVASLACDDEDKARRLAREVQAFKVGINKPRSRGDRAEPFGGRGASWLGCFVGGELLVQAVTQGAENELLHGNFPEHSRYPAAI</sequence>
<dbReference type="InterPro" id="IPR016162">
    <property type="entry name" value="Ald_DH_N"/>
</dbReference>
<dbReference type="PANTHER" id="PTHR11699">
    <property type="entry name" value="ALDEHYDE DEHYDROGENASE-RELATED"/>
    <property type="match status" value="1"/>
</dbReference>
<dbReference type="OrthoDB" id="9762913at2"/>
<protein>
    <submittedName>
        <fullName evidence="3">Dehydrogenase</fullName>
    </submittedName>
</protein>
<reference evidence="3 4" key="1">
    <citation type="submission" date="2014-07" db="EMBL/GenBank/DDBJ databases">
        <title>Biosystematic studies on Modestobacter strains isolated from extreme hyper-arid desert soil and from historic building.</title>
        <authorList>
            <person name="Bukarasam K."/>
            <person name="Bull A."/>
            <person name="Girard G."/>
            <person name="van Wezel G."/>
            <person name="Goodfellow M."/>
        </authorList>
    </citation>
    <scope>NUCLEOTIDE SEQUENCE [LARGE SCALE GENOMIC DNA]</scope>
    <source>
        <strain evidence="3 4">KNN45-2b</strain>
    </source>
</reference>